<evidence type="ECO:0000313" key="2">
    <source>
        <dbReference type="Proteomes" id="UP000050863"/>
    </source>
</evidence>
<reference evidence="1 2" key="1">
    <citation type="submission" date="2014-03" db="EMBL/GenBank/DDBJ databases">
        <title>Bradyrhizobium valentinum sp. nov., isolated from effective nodules of Lupinus mariae-josephae, a lupine endemic of basic-lime soils in Eastern Spain.</title>
        <authorList>
            <person name="Duran D."/>
            <person name="Rey L."/>
            <person name="Navarro A."/>
            <person name="Busquets A."/>
            <person name="Imperial J."/>
            <person name="Ruiz-Argueso T."/>
        </authorList>
    </citation>
    <scope>NUCLEOTIDE SEQUENCE [LARGE SCALE GENOMIC DNA]</scope>
    <source>
        <strain evidence="1 2">PAC68</strain>
    </source>
</reference>
<comment type="caution">
    <text evidence="1">The sequence shown here is derived from an EMBL/GenBank/DDBJ whole genome shotgun (WGS) entry which is preliminary data.</text>
</comment>
<protein>
    <submittedName>
        <fullName evidence="1">Uncharacterized protein</fullName>
    </submittedName>
</protein>
<dbReference type="AlphaFoldDB" id="A0A0R3LS68"/>
<organism evidence="1 2">
    <name type="scientific">Bradyrhizobium jicamae</name>
    <dbReference type="NCBI Taxonomy" id="280332"/>
    <lineage>
        <taxon>Bacteria</taxon>
        <taxon>Pseudomonadati</taxon>
        <taxon>Pseudomonadota</taxon>
        <taxon>Alphaproteobacteria</taxon>
        <taxon>Hyphomicrobiales</taxon>
        <taxon>Nitrobacteraceae</taxon>
        <taxon>Bradyrhizobium</taxon>
    </lineage>
</organism>
<proteinExistence type="predicted"/>
<keyword evidence="2" id="KW-1185">Reference proteome</keyword>
<dbReference type="OrthoDB" id="7960860at2"/>
<dbReference type="EMBL" id="LLXZ01000057">
    <property type="protein sequence ID" value="KRR10644.1"/>
    <property type="molecule type" value="Genomic_DNA"/>
</dbReference>
<dbReference type="RefSeq" id="WP_057834939.1">
    <property type="nucleotide sequence ID" value="NZ_LLXZ01000057.1"/>
</dbReference>
<gene>
    <name evidence="1" type="ORF">CQ12_19440</name>
</gene>
<name>A0A0R3LS68_9BRAD</name>
<evidence type="ECO:0000313" key="1">
    <source>
        <dbReference type="EMBL" id="KRR10644.1"/>
    </source>
</evidence>
<sequence length="104" mass="11069">MPISISTIVVGAHLVVAVADQVPTFDIARSCKLDTAATSGGSIQQALNNCVDDENRARQQLGSQWSQFSAASKAECIPLEGIGGDPSYVSLLTCVQMDKWQKDD</sequence>
<dbReference type="Proteomes" id="UP000050863">
    <property type="component" value="Unassembled WGS sequence"/>
</dbReference>
<accession>A0A0R3LS68</accession>